<proteinExistence type="predicted"/>
<dbReference type="InterPro" id="IPR001434">
    <property type="entry name" value="OmcB-like_DUF11"/>
</dbReference>
<dbReference type="Pfam" id="PF01345">
    <property type="entry name" value="DUF11"/>
    <property type="match status" value="1"/>
</dbReference>
<feature type="domain" description="DUF11" evidence="1">
    <location>
        <begin position="255"/>
        <end position="307"/>
    </location>
</feature>
<keyword evidence="3" id="KW-1185">Reference proteome</keyword>
<dbReference type="RefSeq" id="WP_091710141.1">
    <property type="nucleotide sequence ID" value="NZ_FNCA01000005.1"/>
</dbReference>
<dbReference type="EMBL" id="FNCA01000005">
    <property type="protein sequence ID" value="SDF95782.1"/>
    <property type="molecule type" value="Genomic_DNA"/>
</dbReference>
<gene>
    <name evidence="2" type="ORF">SAMN04488589_1819</name>
</gene>
<reference evidence="2 3" key="1">
    <citation type="submission" date="2016-10" db="EMBL/GenBank/DDBJ databases">
        <authorList>
            <person name="Varghese N."/>
            <person name="Submissions S."/>
        </authorList>
    </citation>
    <scope>NUCLEOTIDE SEQUENCE [LARGE SCALE GENOMIC DNA]</scope>
    <source>
        <strain evidence="2 3">PL 12/M</strain>
    </source>
</reference>
<evidence type="ECO:0000259" key="1">
    <source>
        <dbReference type="Pfam" id="PF01345"/>
    </source>
</evidence>
<evidence type="ECO:0000313" key="3">
    <source>
        <dbReference type="Proteomes" id="UP000199259"/>
    </source>
</evidence>
<dbReference type="OrthoDB" id="141125at2157"/>
<dbReference type="AlphaFoldDB" id="A0A7Z7FER7"/>
<sequence>MRQQLFLMIGLTVLLFHFCFVASAQSSNVEWLAAKEYTLYWGDEVNHSGYYIKAEDFSPAKPTDVNTDYVMLSITSIYHDSWGAILGVNNTQISNNTAFDDRLNITAIEVVTGNDIESPYAVIDVAIANTTTSPLPTVVPWIDASLKVEEDYSSEVYIDERAYFSLTITNKQAVPLEDVTIKANIPDGLVMDPDSDSTWNYSFQPYQSKILEYSLKGLRPGTYELNGTVVSVNYEGRHYFQELNATTLVIHGPLINVTKSVNPNSVNLHDDVDLIINVLNQGDRAAYITVSDQLPAGGNIVSGVTGGSMVLHPEDNFSLNYTVRMDKAGDIVIPSAKVKFVDSKDYSGNAYSKKFILQVLDPDADVSSSAGTENTDVNTTYNEETAFSNESSQQSQNTTEPVVDHGKLQFLYDILDMVTGFFKKN</sequence>
<organism evidence="2 3">
    <name type="scientific">Methanolobus vulcani</name>
    <dbReference type="NCBI Taxonomy" id="38026"/>
    <lineage>
        <taxon>Archaea</taxon>
        <taxon>Methanobacteriati</taxon>
        <taxon>Methanobacteriota</taxon>
        <taxon>Stenosarchaea group</taxon>
        <taxon>Methanomicrobia</taxon>
        <taxon>Methanosarcinales</taxon>
        <taxon>Methanosarcinaceae</taxon>
        <taxon>Methanolobus</taxon>
    </lineage>
</organism>
<name>A0A7Z7FER7_9EURY</name>
<evidence type="ECO:0000313" key="2">
    <source>
        <dbReference type="EMBL" id="SDF95782.1"/>
    </source>
</evidence>
<dbReference type="Proteomes" id="UP000199259">
    <property type="component" value="Unassembled WGS sequence"/>
</dbReference>
<accession>A0A7Z7FER7</accession>
<comment type="caution">
    <text evidence="2">The sequence shown here is derived from an EMBL/GenBank/DDBJ whole genome shotgun (WGS) entry which is preliminary data.</text>
</comment>
<protein>
    <recommendedName>
        <fullName evidence="1">DUF11 domain-containing protein</fullName>
    </recommendedName>
</protein>